<evidence type="ECO:0000313" key="1">
    <source>
        <dbReference type="EMBL" id="PIR70058.1"/>
    </source>
</evidence>
<protein>
    <submittedName>
        <fullName evidence="1">Uncharacterized protein</fullName>
    </submittedName>
</protein>
<organism evidence="1 2">
    <name type="scientific">Candidatus Niyogibacteria bacterium CG10_big_fil_rev_8_21_14_0_10_42_19</name>
    <dbReference type="NCBI Taxonomy" id="1974725"/>
    <lineage>
        <taxon>Bacteria</taxon>
        <taxon>Candidatus Niyogiibacteriota</taxon>
    </lineage>
</organism>
<dbReference type="Proteomes" id="UP000229383">
    <property type="component" value="Unassembled WGS sequence"/>
</dbReference>
<gene>
    <name evidence="1" type="ORF">COU46_03490</name>
</gene>
<evidence type="ECO:0000313" key="2">
    <source>
        <dbReference type="Proteomes" id="UP000229383"/>
    </source>
</evidence>
<sequence>MSKENFNPEGISPDAKIVEGSVPFKDITGWVHAFKKEGMSEEELRVMLKKLNVTDYIDEEKPKAKINIDINDAEGWRNALIEAGVPREESENIINKIVKERIEQDRPREIKIEQNTSKGTEIETKR</sequence>
<proteinExistence type="predicted"/>
<name>A0A2H0TER7_9BACT</name>
<accession>A0A2H0TER7</accession>
<reference evidence="2" key="1">
    <citation type="submission" date="2017-09" db="EMBL/GenBank/DDBJ databases">
        <title>Depth-based differentiation of microbial function through sediment-hosted aquifers and enrichment of novel symbionts in the deep terrestrial subsurface.</title>
        <authorList>
            <person name="Probst A.J."/>
            <person name="Ladd B."/>
            <person name="Jarett J.K."/>
            <person name="Geller-Mcgrath D.E."/>
            <person name="Sieber C.M.K."/>
            <person name="Emerson J.B."/>
            <person name="Anantharaman K."/>
            <person name="Thomas B.C."/>
            <person name="Malmstrom R."/>
            <person name="Stieglmeier M."/>
            <person name="Klingl A."/>
            <person name="Woyke T."/>
            <person name="Ryan C.M."/>
            <person name="Banfield J.F."/>
        </authorList>
    </citation>
    <scope>NUCLEOTIDE SEQUENCE [LARGE SCALE GENOMIC DNA]</scope>
</reference>
<dbReference type="AlphaFoldDB" id="A0A2H0TER7"/>
<comment type="caution">
    <text evidence="1">The sequence shown here is derived from an EMBL/GenBank/DDBJ whole genome shotgun (WGS) entry which is preliminary data.</text>
</comment>
<dbReference type="EMBL" id="PFCN01000039">
    <property type="protein sequence ID" value="PIR70058.1"/>
    <property type="molecule type" value="Genomic_DNA"/>
</dbReference>